<evidence type="ECO:0000313" key="3">
    <source>
        <dbReference type="Proteomes" id="UP000306918"/>
    </source>
</evidence>
<name>A0A4S8HX00_9BACT</name>
<evidence type="ECO:0000256" key="1">
    <source>
        <dbReference type="SAM" id="Phobius"/>
    </source>
</evidence>
<accession>A0A4S8HX00</accession>
<protein>
    <submittedName>
        <fullName evidence="2">Uncharacterized protein</fullName>
    </submittedName>
</protein>
<proteinExistence type="predicted"/>
<evidence type="ECO:0000313" key="2">
    <source>
        <dbReference type="EMBL" id="THU39289.1"/>
    </source>
</evidence>
<dbReference type="RefSeq" id="WP_136577421.1">
    <property type="nucleotide sequence ID" value="NZ_STFF01000003.1"/>
</dbReference>
<keyword evidence="1" id="KW-0472">Membrane</keyword>
<feature type="transmembrane region" description="Helical" evidence="1">
    <location>
        <begin position="38"/>
        <end position="58"/>
    </location>
</feature>
<gene>
    <name evidence="2" type="ORF">FAM09_12310</name>
</gene>
<dbReference type="EMBL" id="STFF01000003">
    <property type="protein sequence ID" value="THU39289.1"/>
    <property type="molecule type" value="Genomic_DNA"/>
</dbReference>
<sequence>MKKHPRHPGYTGLARMIASNNKKEQVNSKPNSSEKTSLVISIIAIGISLLSLYFQFFYEKYYLIANVIDGTFENDSTLITKVVYHNKGNQHSTIVQNTIYFYQDSTDIEAKGFYFSATKPEITRRDDYDPVVLTPGQQVYRDIIQPIDFQSLDYPSLNIDPSRQIKMAIKFGFVKDNGFIAVNIIPIGWLKLDSSLAVKYWNIDFATQHLESDTFYTARHLKPKDAN</sequence>
<dbReference type="Proteomes" id="UP000306918">
    <property type="component" value="Unassembled WGS sequence"/>
</dbReference>
<organism evidence="2 3">
    <name type="scientific">Niastella caeni</name>
    <dbReference type="NCBI Taxonomy" id="2569763"/>
    <lineage>
        <taxon>Bacteria</taxon>
        <taxon>Pseudomonadati</taxon>
        <taxon>Bacteroidota</taxon>
        <taxon>Chitinophagia</taxon>
        <taxon>Chitinophagales</taxon>
        <taxon>Chitinophagaceae</taxon>
        <taxon>Niastella</taxon>
    </lineage>
</organism>
<reference evidence="2 3" key="1">
    <citation type="submission" date="2019-04" db="EMBL/GenBank/DDBJ databases">
        <title>Niastella caeni sp. nov., isolated from activated sludge.</title>
        <authorList>
            <person name="Sheng M."/>
        </authorList>
    </citation>
    <scope>NUCLEOTIDE SEQUENCE [LARGE SCALE GENOMIC DNA]</scope>
    <source>
        <strain evidence="2 3">HX-2-15</strain>
    </source>
</reference>
<dbReference type="AlphaFoldDB" id="A0A4S8HX00"/>
<keyword evidence="3" id="KW-1185">Reference proteome</keyword>
<keyword evidence="1" id="KW-0812">Transmembrane</keyword>
<comment type="caution">
    <text evidence="2">The sequence shown here is derived from an EMBL/GenBank/DDBJ whole genome shotgun (WGS) entry which is preliminary data.</text>
</comment>
<dbReference type="OrthoDB" id="9910618at2"/>
<keyword evidence="1" id="KW-1133">Transmembrane helix</keyword>